<evidence type="ECO:0000259" key="16">
    <source>
        <dbReference type="PROSITE" id="PS50975"/>
    </source>
</evidence>
<reference evidence="17" key="1">
    <citation type="journal article" date="2020" name="mSystems">
        <title>Genome- and Community-Level Interaction Insights into Carbon Utilization and Element Cycling Functions of Hydrothermarchaeota in Hydrothermal Sediment.</title>
        <authorList>
            <person name="Zhou Z."/>
            <person name="Liu Y."/>
            <person name="Xu W."/>
            <person name="Pan J."/>
            <person name="Luo Z.H."/>
            <person name="Li M."/>
        </authorList>
    </citation>
    <scope>NUCLEOTIDE SEQUENCE [LARGE SCALE GENOMIC DNA]</scope>
    <source>
        <strain evidence="17">SpSt-132</strain>
    </source>
</reference>
<dbReference type="Pfam" id="PF02844">
    <property type="entry name" value="GARS_N"/>
    <property type="match status" value="1"/>
</dbReference>
<feature type="domain" description="ATP-grasp" evidence="16">
    <location>
        <begin position="107"/>
        <end position="313"/>
    </location>
</feature>
<dbReference type="InterPro" id="IPR037123">
    <property type="entry name" value="PRibGlycinamide_synth_C_sf"/>
</dbReference>
<evidence type="ECO:0000256" key="9">
    <source>
        <dbReference type="ARBA" id="ARBA00022840"/>
    </source>
</evidence>
<evidence type="ECO:0000256" key="8">
    <source>
        <dbReference type="ARBA" id="ARBA00022755"/>
    </source>
</evidence>
<dbReference type="FunFam" id="3.90.600.10:FF:000001">
    <property type="entry name" value="Trifunctional purine biosynthetic protein adenosine-3"/>
    <property type="match status" value="1"/>
</dbReference>
<keyword evidence="10" id="KW-0464">Manganese</keyword>
<dbReference type="EC" id="6.3.4.13" evidence="4 14"/>
<evidence type="ECO:0000256" key="3">
    <source>
        <dbReference type="ARBA" id="ARBA00005174"/>
    </source>
</evidence>
<evidence type="ECO:0000256" key="2">
    <source>
        <dbReference type="ARBA" id="ARBA00001946"/>
    </source>
</evidence>
<dbReference type="Gene3D" id="3.30.470.20">
    <property type="entry name" value="ATP-grasp fold, B domain"/>
    <property type="match status" value="1"/>
</dbReference>
<evidence type="ECO:0000256" key="14">
    <source>
        <dbReference type="HAMAP-Rule" id="MF_00138"/>
    </source>
</evidence>
<gene>
    <name evidence="14 17" type="primary">purD</name>
    <name evidence="17" type="ORF">ENO47_02570</name>
</gene>
<dbReference type="InterPro" id="IPR011054">
    <property type="entry name" value="Rudment_hybrid_motif"/>
</dbReference>
<evidence type="ECO:0000256" key="12">
    <source>
        <dbReference type="ARBA" id="ARBA00042242"/>
    </source>
</evidence>
<dbReference type="GO" id="GO:0005524">
    <property type="term" value="F:ATP binding"/>
    <property type="evidence" value="ECO:0007669"/>
    <property type="project" value="UniProtKB-UniRule"/>
</dbReference>
<dbReference type="SUPFAM" id="SSF51246">
    <property type="entry name" value="Rudiment single hybrid motif"/>
    <property type="match status" value="1"/>
</dbReference>
<protein>
    <recommendedName>
        <fullName evidence="4 14">Phosphoribosylamine--glycine ligase</fullName>
        <ecNumber evidence="4 14">6.3.4.13</ecNumber>
    </recommendedName>
    <alternativeName>
        <fullName evidence="14">GARS</fullName>
    </alternativeName>
    <alternativeName>
        <fullName evidence="12 14">Glycinamide ribonucleotide synthetase</fullName>
    </alternativeName>
    <alternativeName>
        <fullName evidence="13 14">Phosphoribosylglycinamide synthetase</fullName>
    </alternativeName>
</protein>
<keyword evidence="7 15" id="KW-0547">Nucleotide-binding</keyword>
<name>A0A7C2Z2S0_9AQUI</name>
<dbReference type="NCBIfam" id="TIGR00877">
    <property type="entry name" value="purD"/>
    <property type="match status" value="1"/>
</dbReference>
<dbReference type="InterPro" id="IPR020560">
    <property type="entry name" value="PRibGlycinamide_synth_C-dom"/>
</dbReference>
<dbReference type="InterPro" id="IPR000115">
    <property type="entry name" value="PRibGlycinamide_synth"/>
</dbReference>
<comment type="cofactor">
    <cofactor evidence="2">
        <name>Mg(2+)</name>
        <dbReference type="ChEBI" id="CHEBI:18420"/>
    </cofactor>
</comment>
<dbReference type="InterPro" id="IPR013815">
    <property type="entry name" value="ATP_grasp_subdomain_1"/>
</dbReference>
<dbReference type="FunFam" id="3.40.50.20:FF:000006">
    <property type="entry name" value="Phosphoribosylamine--glycine ligase, chloroplastic"/>
    <property type="match status" value="1"/>
</dbReference>
<evidence type="ECO:0000256" key="1">
    <source>
        <dbReference type="ARBA" id="ARBA00001936"/>
    </source>
</evidence>
<proteinExistence type="inferred from homology"/>
<accession>A0A7C2Z2S0</accession>
<comment type="caution">
    <text evidence="17">The sequence shown here is derived from an EMBL/GenBank/DDBJ whole genome shotgun (WGS) entry which is preliminary data.</text>
</comment>
<keyword evidence="8 14" id="KW-0658">Purine biosynthesis</keyword>
<dbReference type="SUPFAM" id="SSF52440">
    <property type="entry name" value="PreATP-grasp domain"/>
    <property type="match status" value="1"/>
</dbReference>
<dbReference type="HAMAP" id="MF_00138">
    <property type="entry name" value="GARS"/>
    <property type="match status" value="1"/>
</dbReference>
<evidence type="ECO:0000256" key="7">
    <source>
        <dbReference type="ARBA" id="ARBA00022741"/>
    </source>
</evidence>
<evidence type="ECO:0000256" key="13">
    <source>
        <dbReference type="ARBA" id="ARBA00042864"/>
    </source>
</evidence>
<dbReference type="PANTHER" id="PTHR43472:SF1">
    <property type="entry name" value="PHOSPHORIBOSYLAMINE--GLYCINE LIGASE, CHLOROPLASTIC"/>
    <property type="match status" value="1"/>
</dbReference>
<dbReference type="GO" id="GO:0006189">
    <property type="term" value="P:'de novo' IMP biosynthetic process"/>
    <property type="evidence" value="ECO:0007669"/>
    <property type="project" value="UniProtKB-UniRule"/>
</dbReference>
<sequence length="426" mass="46875">MKVLVVGNGGREHAILWKVSQSPLVKGLYCAKGNGGTAKIAQNVSIEPTNVKALADFAQSEGIDFTIVGPEAPLVAGLVDEFESRGLKVFGPSQRASMLEGSKAFAKEFMQKYGIPTAEFHTFEDPQRAKNFIKDFGVPVVIKADGLASGKGVFVCKSYEEALRAIDNLMIKKALGEAGSKVVVEEFLEGEEASYIVMLNGDSYVPLPTSQDHKRLLDGDKGPNTGGMGAYSPNPFVDEVTEKAIRELIIERVIKGLREEGIYYRGFLYAGLMLTKDGPKVLEFNVRLGDPEAQPLLMRIKGDFLQILLDFYEGKPVSLEIDPRHTLCVVLASKGYPEKPEDGKEIIGLEEVEKMEDVVVFHAGTELKNGRLYTKGGRVLNVCAWGKNLRGARERAYEAIEKISFEGMHYRKDIGYRAFLALQGSR</sequence>
<evidence type="ECO:0000256" key="10">
    <source>
        <dbReference type="ARBA" id="ARBA00023211"/>
    </source>
</evidence>
<evidence type="ECO:0000256" key="15">
    <source>
        <dbReference type="PROSITE-ProRule" id="PRU00409"/>
    </source>
</evidence>
<dbReference type="InterPro" id="IPR020562">
    <property type="entry name" value="PRibGlycinamide_synth_N"/>
</dbReference>
<dbReference type="EMBL" id="DSFP01000029">
    <property type="protein sequence ID" value="HEW45543.1"/>
    <property type="molecule type" value="Genomic_DNA"/>
</dbReference>
<dbReference type="SUPFAM" id="SSF56059">
    <property type="entry name" value="Glutathione synthetase ATP-binding domain-like"/>
    <property type="match status" value="1"/>
</dbReference>
<evidence type="ECO:0000256" key="4">
    <source>
        <dbReference type="ARBA" id="ARBA00013255"/>
    </source>
</evidence>
<dbReference type="Pfam" id="PF02843">
    <property type="entry name" value="GARS_C"/>
    <property type="match status" value="1"/>
</dbReference>
<keyword evidence="6" id="KW-0479">Metal-binding</keyword>
<organism evidence="17">
    <name type="scientific">Hydrogenobacter sp</name>
    <dbReference type="NCBI Taxonomy" id="2152829"/>
    <lineage>
        <taxon>Bacteria</taxon>
        <taxon>Pseudomonadati</taxon>
        <taxon>Aquificota</taxon>
        <taxon>Aquificia</taxon>
        <taxon>Aquificales</taxon>
        <taxon>Aquificaceae</taxon>
        <taxon>Hydrogenobacter</taxon>
    </lineage>
</organism>
<dbReference type="PROSITE" id="PS00184">
    <property type="entry name" value="GARS"/>
    <property type="match status" value="1"/>
</dbReference>
<evidence type="ECO:0000256" key="5">
    <source>
        <dbReference type="ARBA" id="ARBA00022598"/>
    </source>
</evidence>
<comment type="cofactor">
    <cofactor evidence="1">
        <name>Mn(2+)</name>
        <dbReference type="ChEBI" id="CHEBI:29035"/>
    </cofactor>
</comment>
<dbReference type="PANTHER" id="PTHR43472">
    <property type="entry name" value="PHOSPHORIBOSYLAMINE--GLYCINE LIGASE"/>
    <property type="match status" value="1"/>
</dbReference>
<dbReference type="SMART" id="SM01210">
    <property type="entry name" value="GARS_C"/>
    <property type="match status" value="1"/>
</dbReference>
<dbReference type="SMART" id="SM01209">
    <property type="entry name" value="GARS_A"/>
    <property type="match status" value="1"/>
</dbReference>
<dbReference type="GO" id="GO:0046872">
    <property type="term" value="F:metal ion binding"/>
    <property type="evidence" value="ECO:0007669"/>
    <property type="project" value="UniProtKB-KW"/>
</dbReference>
<dbReference type="PROSITE" id="PS50975">
    <property type="entry name" value="ATP_GRASP"/>
    <property type="match status" value="1"/>
</dbReference>
<evidence type="ECO:0000313" key="17">
    <source>
        <dbReference type="EMBL" id="HEW45543.1"/>
    </source>
</evidence>
<evidence type="ECO:0000256" key="11">
    <source>
        <dbReference type="ARBA" id="ARBA00038345"/>
    </source>
</evidence>
<keyword evidence="9 15" id="KW-0067">ATP-binding</keyword>
<dbReference type="InterPro" id="IPR020561">
    <property type="entry name" value="PRibGlycinamid_synth_ATP-grasp"/>
</dbReference>
<dbReference type="InterPro" id="IPR020559">
    <property type="entry name" value="PRibGlycinamide_synth_CS"/>
</dbReference>
<dbReference type="Gene3D" id="3.90.600.10">
    <property type="entry name" value="Phosphoribosylglycinamide synthetase, C-terminal domain"/>
    <property type="match status" value="1"/>
</dbReference>
<dbReference type="AlphaFoldDB" id="A0A7C2Z2S0"/>
<keyword evidence="5 14" id="KW-0436">Ligase</keyword>
<comment type="catalytic activity">
    <reaction evidence="14">
        <text>5-phospho-beta-D-ribosylamine + glycine + ATP = N(1)-(5-phospho-beta-D-ribosyl)glycinamide + ADP + phosphate + H(+)</text>
        <dbReference type="Rhea" id="RHEA:17453"/>
        <dbReference type="ChEBI" id="CHEBI:15378"/>
        <dbReference type="ChEBI" id="CHEBI:30616"/>
        <dbReference type="ChEBI" id="CHEBI:43474"/>
        <dbReference type="ChEBI" id="CHEBI:57305"/>
        <dbReference type="ChEBI" id="CHEBI:58681"/>
        <dbReference type="ChEBI" id="CHEBI:143788"/>
        <dbReference type="ChEBI" id="CHEBI:456216"/>
        <dbReference type="EC" id="6.3.4.13"/>
    </reaction>
</comment>
<dbReference type="Gene3D" id="3.30.1490.20">
    <property type="entry name" value="ATP-grasp fold, A domain"/>
    <property type="match status" value="1"/>
</dbReference>
<dbReference type="InterPro" id="IPR011761">
    <property type="entry name" value="ATP-grasp"/>
</dbReference>
<dbReference type="GO" id="GO:0004637">
    <property type="term" value="F:phosphoribosylamine-glycine ligase activity"/>
    <property type="evidence" value="ECO:0007669"/>
    <property type="project" value="UniProtKB-UniRule"/>
</dbReference>
<dbReference type="GO" id="GO:0009113">
    <property type="term" value="P:purine nucleobase biosynthetic process"/>
    <property type="evidence" value="ECO:0007669"/>
    <property type="project" value="InterPro"/>
</dbReference>
<evidence type="ECO:0000256" key="6">
    <source>
        <dbReference type="ARBA" id="ARBA00022723"/>
    </source>
</evidence>
<dbReference type="Pfam" id="PF01071">
    <property type="entry name" value="GARS_A"/>
    <property type="match status" value="1"/>
</dbReference>
<comment type="pathway">
    <text evidence="3 14">Purine metabolism; IMP biosynthesis via de novo pathway; N(1)-(5-phospho-D-ribosyl)glycinamide from 5-phospho-alpha-D-ribose 1-diphosphate: step 2/2.</text>
</comment>
<dbReference type="InterPro" id="IPR016185">
    <property type="entry name" value="PreATP-grasp_dom_sf"/>
</dbReference>
<dbReference type="UniPathway" id="UPA00074">
    <property type="reaction ID" value="UER00125"/>
</dbReference>
<comment type="similarity">
    <text evidence="11 14">Belongs to the GARS family.</text>
</comment>
<dbReference type="Gene3D" id="3.40.50.20">
    <property type="match status" value="1"/>
</dbReference>